<dbReference type="EMBL" id="JWHT01000050">
    <property type="protein sequence ID" value="KIU21341.1"/>
    <property type="molecule type" value="Genomic_DNA"/>
</dbReference>
<organism evidence="1 2">
    <name type="scientific">Weissella cibaria</name>
    <dbReference type="NCBI Taxonomy" id="137591"/>
    <lineage>
        <taxon>Bacteria</taxon>
        <taxon>Bacillati</taxon>
        <taxon>Bacillota</taxon>
        <taxon>Bacilli</taxon>
        <taxon>Lactobacillales</taxon>
        <taxon>Lactobacillaceae</taxon>
        <taxon>Weissella</taxon>
    </lineage>
</organism>
<gene>
    <name evidence="1" type="ORF">ab3b_02003</name>
</gene>
<name>A0A0D1LZV5_9LACO</name>
<evidence type="ECO:0000313" key="2">
    <source>
        <dbReference type="Proteomes" id="UP000032289"/>
    </source>
</evidence>
<dbReference type="AlphaFoldDB" id="A0A0D1LZV5"/>
<comment type="caution">
    <text evidence="1">The sequence shown here is derived from an EMBL/GenBank/DDBJ whole genome shotgun (WGS) entry which is preliminary data.</text>
</comment>
<dbReference type="PATRIC" id="fig|137591.24.peg.1948"/>
<accession>A0A0D1LZV5</accession>
<dbReference type="RefSeq" id="WP_268870833.1">
    <property type="nucleotide sequence ID" value="NZ_JWHT01000050.1"/>
</dbReference>
<sequence length="44" mass="5298">MGVTAKQMNKYARDRGYTNWYQFLEDVDDWVAQEALKQIELEDK</sequence>
<reference evidence="1 2" key="1">
    <citation type="journal article" date="2015" name="Microbiology (Mosc.)">
        <title>Genomics of the Weissella cibaria species with an examination of its metabolic traits.</title>
        <authorList>
            <person name="Lynch K.M."/>
            <person name="Lucid A."/>
            <person name="Arendt E.K."/>
            <person name="Sleator R.D."/>
            <person name="Lucey B."/>
            <person name="Coffey A."/>
        </authorList>
    </citation>
    <scope>NUCLEOTIDE SEQUENCE [LARGE SCALE GENOMIC DNA]</scope>
    <source>
        <strain evidence="1 2">AB3b</strain>
    </source>
</reference>
<evidence type="ECO:0000313" key="1">
    <source>
        <dbReference type="EMBL" id="KIU21341.1"/>
    </source>
</evidence>
<dbReference type="Proteomes" id="UP000032289">
    <property type="component" value="Unassembled WGS sequence"/>
</dbReference>
<proteinExistence type="predicted"/>
<protein>
    <submittedName>
        <fullName evidence="1">Uncharacterized protein</fullName>
    </submittedName>
</protein>